<proteinExistence type="predicted"/>
<feature type="chain" id="PRO_5047336243" description="Copper amine oxidase-like N-terminal domain-containing protein" evidence="1">
    <location>
        <begin position="25"/>
        <end position="288"/>
    </location>
</feature>
<organism evidence="3 4">
    <name type="scientific">Paenibacillus hunanensis</name>
    <dbReference type="NCBI Taxonomy" id="539262"/>
    <lineage>
        <taxon>Bacteria</taxon>
        <taxon>Bacillati</taxon>
        <taxon>Bacillota</taxon>
        <taxon>Bacilli</taxon>
        <taxon>Bacillales</taxon>
        <taxon>Paenibacillaceae</taxon>
        <taxon>Paenibacillus</taxon>
    </lineage>
</organism>
<feature type="signal peptide" evidence="1">
    <location>
        <begin position="1"/>
        <end position="24"/>
    </location>
</feature>
<dbReference type="EMBL" id="JAVDQH010000008">
    <property type="protein sequence ID" value="MDR6244518.1"/>
    <property type="molecule type" value="Genomic_DNA"/>
</dbReference>
<dbReference type="Pfam" id="PF07833">
    <property type="entry name" value="Cu_amine_oxidN1"/>
    <property type="match status" value="1"/>
</dbReference>
<evidence type="ECO:0000313" key="3">
    <source>
        <dbReference type="EMBL" id="MDR6244518.1"/>
    </source>
</evidence>
<keyword evidence="1" id="KW-0732">Signal</keyword>
<evidence type="ECO:0000259" key="2">
    <source>
        <dbReference type="Pfam" id="PF07833"/>
    </source>
</evidence>
<dbReference type="Proteomes" id="UP001185028">
    <property type="component" value="Unassembled WGS sequence"/>
</dbReference>
<sequence>MKYWKISSVLLVFLFIGIPYPTFAQSATFTQPAIQASSPPILKINQYYILFTYPYPPFIDSQNRVLVPLRSLSDLLGAKVSYDTEKKQANIQLNGHTVIVTANSKDIVVDQTTNQMDTVPVLKLNALFVPLRVMIDDVGVHGTYQSATQTIELNDPKYMKYTPGLTQETWDRRNVVEDQNAFAVTSYQVNIRASSKDGTWDGNITYKAKNITDHIIEQGKEDVHDAVMWVNGSNYSTTSYTIDVKKHKAVNPGESITRTRRVNGLNLPKGLGGNGDLGYFIVKPYAVK</sequence>
<feature type="domain" description="Copper amine oxidase-like N-terminal" evidence="2">
    <location>
        <begin position="53"/>
        <end position="152"/>
    </location>
</feature>
<gene>
    <name evidence="3" type="ORF">JOC58_002411</name>
</gene>
<evidence type="ECO:0000313" key="4">
    <source>
        <dbReference type="Proteomes" id="UP001185028"/>
    </source>
</evidence>
<dbReference type="InterPro" id="IPR036582">
    <property type="entry name" value="Mao_N_sf"/>
</dbReference>
<reference evidence="3 4" key="1">
    <citation type="submission" date="2023-07" db="EMBL/GenBank/DDBJ databases">
        <title>Genomic Encyclopedia of Type Strains, Phase IV (KMG-IV): sequencing the most valuable type-strain genomes for metagenomic binning, comparative biology and taxonomic classification.</title>
        <authorList>
            <person name="Goeker M."/>
        </authorList>
    </citation>
    <scope>NUCLEOTIDE SEQUENCE [LARGE SCALE GENOMIC DNA]</scope>
    <source>
        <strain evidence="3 4">DSM 22170</strain>
    </source>
</reference>
<name>A0ABU1IZ29_9BACL</name>
<keyword evidence="4" id="KW-1185">Reference proteome</keyword>
<protein>
    <recommendedName>
        <fullName evidence="2">Copper amine oxidase-like N-terminal domain-containing protein</fullName>
    </recommendedName>
</protein>
<dbReference type="Gene3D" id="3.30.457.10">
    <property type="entry name" value="Copper amine oxidase-like, N-terminal domain"/>
    <property type="match status" value="1"/>
</dbReference>
<dbReference type="InterPro" id="IPR012854">
    <property type="entry name" value="Cu_amine_oxidase-like_N"/>
</dbReference>
<evidence type="ECO:0000256" key="1">
    <source>
        <dbReference type="SAM" id="SignalP"/>
    </source>
</evidence>
<accession>A0ABU1IZ29</accession>
<dbReference type="SUPFAM" id="SSF55383">
    <property type="entry name" value="Copper amine oxidase, domain N"/>
    <property type="match status" value="1"/>
</dbReference>
<comment type="caution">
    <text evidence="3">The sequence shown here is derived from an EMBL/GenBank/DDBJ whole genome shotgun (WGS) entry which is preliminary data.</text>
</comment>
<dbReference type="RefSeq" id="WP_188773910.1">
    <property type="nucleotide sequence ID" value="NZ_BMMB01000001.1"/>
</dbReference>